<dbReference type="InterPro" id="IPR001845">
    <property type="entry name" value="HTH_ArsR_DNA-bd_dom"/>
</dbReference>
<protein>
    <submittedName>
        <fullName evidence="5">ArsR/SmtB family transcription factor</fullName>
    </submittedName>
</protein>
<dbReference type="Pfam" id="PF01022">
    <property type="entry name" value="HTH_5"/>
    <property type="match status" value="1"/>
</dbReference>
<evidence type="ECO:0000256" key="2">
    <source>
        <dbReference type="ARBA" id="ARBA00022679"/>
    </source>
</evidence>
<evidence type="ECO:0000256" key="1">
    <source>
        <dbReference type="ARBA" id="ARBA00022603"/>
    </source>
</evidence>
<dbReference type="InterPro" id="IPR036390">
    <property type="entry name" value="WH_DNA-bd_sf"/>
</dbReference>
<name>A0ABV8UHS1_9PROT</name>
<dbReference type="SMART" id="SM00418">
    <property type="entry name" value="HTH_ARSR"/>
    <property type="match status" value="1"/>
</dbReference>
<feature type="domain" description="HTH arsR-type" evidence="4">
    <location>
        <begin position="1"/>
        <end position="90"/>
    </location>
</feature>
<dbReference type="NCBIfam" id="NF033788">
    <property type="entry name" value="HTH_metalloreg"/>
    <property type="match status" value="1"/>
</dbReference>
<evidence type="ECO:0000313" key="6">
    <source>
        <dbReference type="Proteomes" id="UP001595799"/>
    </source>
</evidence>
<dbReference type="InterPro" id="IPR011991">
    <property type="entry name" value="ArsR-like_HTH"/>
</dbReference>
<dbReference type="InterPro" id="IPR013216">
    <property type="entry name" value="Methyltransf_11"/>
</dbReference>
<accession>A0ABV8UHS1</accession>
<dbReference type="CDD" id="cd00090">
    <property type="entry name" value="HTH_ARSR"/>
    <property type="match status" value="1"/>
</dbReference>
<keyword evidence="6" id="KW-1185">Reference proteome</keyword>
<dbReference type="SUPFAM" id="SSF46785">
    <property type="entry name" value="Winged helix' DNA-binding domain"/>
    <property type="match status" value="1"/>
</dbReference>
<dbReference type="Gene3D" id="3.40.50.150">
    <property type="entry name" value="Vaccinia Virus protein VP39"/>
    <property type="match status" value="1"/>
</dbReference>
<dbReference type="PANTHER" id="PTHR42912">
    <property type="entry name" value="METHYLTRANSFERASE"/>
    <property type="match status" value="1"/>
</dbReference>
<proteinExistence type="predicted"/>
<dbReference type="PROSITE" id="PS50987">
    <property type="entry name" value="HTH_ARSR_2"/>
    <property type="match status" value="1"/>
</dbReference>
<dbReference type="InterPro" id="IPR050508">
    <property type="entry name" value="Methyltransf_Superfamily"/>
</dbReference>
<dbReference type="Proteomes" id="UP001595799">
    <property type="component" value="Unassembled WGS sequence"/>
</dbReference>
<sequence length="330" mass="36451">MDELLQGLRAVAEPTRLRILALCARAELTVSDLVEILGQSQPRVSRHLKLLVEARLLQRHQEGSWAYYRLAEGHGNGALARQVADLLPESDPQHARDLVRLQSVQENWATKAAAYFRRNATNWSRLRALHADPAEVDAVLKRFFEKEPAGDLLDIATGTGHVLKLLGPNVSNAVGIDLSRDMLTVARAELFRSGLRNCQVRQADMLQLPFEDGRFDAVTLHMALHYAGHPAGAIAEAARVLRPGGRLIIVDFTPHNRHELREEHAHRWLGFGDMTIEGLFAENGLVAESPSRLRGGEITVSVWLGRRPANDVPAKQANDAITNGQEAVSS</sequence>
<reference evidence="6" key="1">
    <citation type="journal article" date="2019" name="Int. J. Syst. Evol. Microbiol.">
        <title>The Global Catalogue of Microorganisms (GCM) 10K type strain sequencing project: providing services to taxonomists for standard genome sequencing and annotation.</title>
        <authorList>
            <consortium name="The Broad Institute Genomics Platform"/>
            <consortium name="The Broad Institute Genome Sequencing Center for Infectious Disease"/>
            <person name="Wu L."/>
            <person name="Ma J."/>
        </authorList>
    </citation>
    <scope>NUCLEOTIDE SEQUENCE [LARGE SCALE GENOMIC DNA]</scope>
    <source>
        <strain evidence="6">CECT 8472</strain>
    </source>
</reference>
<dbReference type="PROSITE" id="PS01184">
    <property type="entry name" value="UBIE_2"/>
    <property type="match status" value="1"/>
</dbReference>
<dbReference type="InterPro" id="IPR023576">
    <property type="entry name" value="UbiE/COQ5_MeTrFase_CS"/>
</dbReference>
<dbReference type="CDD" id="cd02440">
    <property type="entry name" value="AdoMet_MTases"/>
    <property type="match status" value="1"/>
</dbReference>
<keyword evidence="1" id="KW-0489">Methyltransferase</keyword>
<evidence type="ECO:0000256" key="3">
    <source>
        <dbReference type="ARBA" id="ARBA00022691"/>
    </source>
</evidence>
<dbReference type="RefSeq" id="WP_382420327.1">
    <property type="nucleotide sequence ID" value="NZ_JBHSCW010000001.1"/>
</dbReference>
<evidence type="ECO:0000313" key="5">
    <source>
        <dbReference type="EMBL" id="MFC4350155.1"/>
    </source>
</evidence>
<keyword evidence="2" id="KW-0808">Transferase</keyword>
<dbReference type="Gene3D" id="1.10.10.10">
    <property type="entry name" value="Winged helix-like DNA-binding domain superfamily/Winged helix DNA-binding domain"/>
    <property type="match status" value="1"/>
</dbReference>
<comment type="caution">
    <text evidence="5">The sequence shown here is derived from an EMBL/GenBank/DDBJ whole genome shotgun (WGS) entry which is preliminary data.</text>
</comment>
<dbReference type="PRINTS" id="PR00778">
    <property type="entry name" value="HTHARSR"/>
</dbReference>
<keyword evidence="3" id="KW-0949">S-adenosyl-L-methionine</keyword>
<evidence type="ECO:0000259" key="4">
    <source>
        <dbReference type="PROSITE" id="PS50987"/>
    </source>
</evidence>
<dbReference type="SUPFAM" id="SSF53335">
    <property type="entry name" value="S-adenosyl-L-methionine-dependent methyltransferases"/>
    <property type="match status" value="1"/>
</dbReference>
<dbReference type="EMBL" id="JBHSCW010000001">
    <property type="protein sequence ID" value="MFC4350155.1"/>
    <property type="molecule type" value="Genomic_DNA"/>
</dbReference>
<dbReference type="InterPro" id="IPR036388">
    <property type="entry name" value="WH-like_DNA-bd_sf"/>
</dbReference>
<organism evidence="5 6">
    <name type="scientific">Fodinicurvata halophila</name>
    <dbReference type="NCBI Taxonomy" id="1419723"/>
    <lineage>
        <taxon>Bacteria</taxon>
        <taxon>Pseudomonadati</taxon>
        <taxon>Pseudomonadota</taxon>
        <taxon>Alphaproteobacteria</taxon>
        <taxon>Rhodospirillales</taxon>
        <taxon>Rhodovibrionaceae</taxon>
        <taxon>Fodinicurvata</taxon>
    </lineage>
</organism>
<dbReference type="InterPro" id="IPR029063">
    <property type="entry name" value="SAM-dependent_MTases_sf"/>
</dbReference>
<dbReference type="Pfam" id="PF08241">
    <property type="entry name" value="Methyltransf_11"/>
    <property type="match status" value="1"/>
</dbReference>
<gene>
    <name evidence="5" type="ORF">ACFOW6_01225</name>
</gene>